<proteinExistence type="predicted"/>
<sequence length="145" mass="16076">MEGAMPNTPLDREEDKKEIFARVWKRVMGDHTDACPITWEETGGDQAQTTTEQQQTLVTEEAAQTEEKTVLPAPHVPRGGQRLHSDFPRDDAQGVLGPQCLDCAPLLQELIRRELADCREYQTLSRRAGGGPARVLAGLAGEKKR</sequence>
<evidence type="ECO:0000313" key="2">
    <source>
        <dbReference type="EMBL" id="RFT05614.1"/>
    </source>
</evidence>
<gene>
    <name evidence="2" type="ORF">DV520_11750</name>
</gene>
<evidence type="ECO:0000313" key="3">
    <source>
        <dbReference type="Proteomes" id="UP000260649"/>
    </source>
</evidence>
<keyword evidence="3" id="KW-1185">Reference proteome</keyword>
<dbReference type="EMBL" id="QQRQ01000042">
    <property type="protein sequence ID" value="RFT05614.1"/>
    <property type="molecule type" value="Genomic_DNA"/>
</dbReference>
<feature type="region of interest" description="Disordered" evidence="1">
    <location>
        <begin position="65"/>
        <end position="90"/>
    </location>
</feature>
<name>A0A3E2B0T2_9FIRM</name>
<comment type="caution">
    <text evidence="2">The sequence shown here is derived from an EMBL/GenBank/DDBJ whole genome shotgun (WGS) entry which is preliminary data.</text>
</comment>
<dbReference type="Proteomes" id="UP000260649">
    <property type="component" value="Unassembled WGS sequence"/>
</dbReference>
<evidence type="ECO:0000256" key="1">
    <source>
        <dbReference type="SAM" id="MobiDB-lite"/>
    </source>
</evidence>
<protein>
    <submittedName>
        <fullName evidence="2">Uncharacterized protein</fullName>
    </submittedName>
</protein>
<organism evidence="2 3">
    <name type="scientific">Evtepia gabavorous</name>
    <dbReference type="NCBI Taxonomy" id="2211183"/>
    <lineage>
        <taxon>Bacteria</taxon>
        <taxon>Bacillati</taxon>
        <taxon>Bacillota</taxon>
        <taxon>Clostridia</taxon>
        <taxon>Eubacteriales</taxon>
        <taxon>Evtepia</taxon>
    </lineage>
</organism>
<accession>A0A3E2B0T2</accession>
<reference evidence="2 3" key="1">
    <citation type="submission" date="2018-07" db="EMBL/GenBank/DDBJ databases">
        <title>GABA Modulating Bacteria of the Human Gut Microbiota.</title>
        <authorList>
            <person name="Strandwitz P."/>
            <person name="Kim K.H."/>
            <person name="Terekhova D."/>
            <person name="Liu J.K."/>
            <person name="Sharma A."/>
            <person name="Levering J."/>
            <person name="Mcdonald D."/>
            <person name="Dietrich D."/>
            <person name="Ramadhar T.R."/>
            <person name="Lekbua A."/>
            <person name="Mroue N."/>
            <person name="Liston C."/>
            <person name="Stewart E.J."/>
            <person name="Dubin M.J."/>
            <person name="Zengler K."/>
            <person name="Knight R."/>
            <person name="Gilbert J.A."/>
            <person name="Clardy J."/>
            <person name="Lewis K."/>
        </authorList>
    </citation>
    <scope>NUCLEOTIDE SEQUENCE [LARGE SCALE GENOMIC DNA]</scope>
    <source>
        <strain evidence="2 3">KLE1738</strain>
    </source>
</reference>
<dbReference type="AlphaFoldDB" id="A0A3E2B0T2"/>
<feature type="non-terminal residue" evidence="2">
    <location>
        <position position="145"/>
    </location>
</feature>